<organism evidence="4 5">
    <name type="scientific">Mycena maculata</name>
    <dbReference type="NCBI Taxonomy" id="230809"/>
    <lineage>
        <taxon>Eukaryota</taxon>
        <taxon>Fungi</taxon>
        <taxon>Dikarya</taxon>
        <taxon>Basidiomycota</taxon>
        <taxon>Agaricomycotina</taxon>
        <taxon>Agaricomycetes</taxon>
        <taxon>Agaricomycetidae</taxon>
        <taxon>Agaricales</taxon>
        <taxon>Marasmiineae</taxon>
        <taxon>Mycenaceae</taxon>
        <taxon>Mycena</taxon>
    </lineage>
</organism>
<accession>A0AAD7IQU0</accession>
<reference evidence="4" key="1">
    <citation type="submission" date="2023-03" db="EMBL/GenBank/DDBJ databases">
        <title>Massive genome expansion in bonnet fungi (Mycena s.s.) driven by repeated elements and novel gene families across ecological guilds.</title>
        <authorList>
            <consortium name="Lawrence Berkeley National Laboratory"/>
            <person name="Harder C.B."/>
            <person name="Miyauchi S."/>
            <person name="Viragh M."/>
            <person name="Kuo A."/>
            <person name="Thoen E."/>
            <person name="Andreopoulos B."/>
            <person name="Lu D."/>
            <person name="Skrede I."/>
            <person name="Drula E."/>
            <person name="Henrissat B."/>
            <person name="Morin E."/>
            <person name="Kohler A."/>
            <person name="Barry K."/>
            <person name="LaButti K."/>
            <person name="Morin E."/>
            <person name="Salamov A."/>
            <person name="Lipzen A."/>
            <person name="Mereny Z."/>
            <person name="Hegedus B."/>
            <person name="Baldrian P."/>
            <person name="Stursova M."/>
            <person name="Weitz H."/>
            <person name="Taylor A."/>
            <person name="Grigoriev I.V."/>
            <person name="Nagy L.G."/>
            <person name="Martin F."/>
            <person name="Kauserud H."/>
        </authorList>
    </citation>
    <scope>NUCLEOTIDE SEQUENCE</scope>
    <source>
        <strain evidence="4">CBHHK188m</strain>
    </source>
</reference>
<evidence type="ECO:0000259" key="3">
    <source>
        <dbReference type="PROSITE" id="PS50103"/>
    </source>
</evidence>
<keyword evidence="1" id="KW-0862">Zinc</keyword>
<evidence type="ECO:0000256" key="1">
    <source>
        <dbReference type="PROSITE-ProRule" id="PRU00723"/>
    </source>
</evidence>
<dbReference type="AlphaFoldDB" id="A0AAD7IQU0"/>
<proteinExistence type="predicted"/>
<feature type="zinc finger region" description="C3H1-type" evidence="1">
    <location>
        <begin position="382"/>
        <end position="410"/>
    </location>
</feature>
<protein>
    <recommendedName>
        <fullName evidence="3">C3H1-type domain-containing protein</fullName>
    </recommendedName>
</protein>
<name>A0AAD7IQU0_9AGAR</name>
<gene>
    <name evidence="4" type="ORF">DFH07DRAFT_775973</name>
</gene>
<feature type="region of interest" description="Disordered" evidence="2">
    <location>
        <begin position="363"/>
        <end position="399"/>
    </location>
</feature>
<evidence type="ECO:0000313" key="4">
    <source>
        <dbReference type="EMBL" id="KAJ7747653.1"/>
    </source>
</evidence>
<evidence type="ECO:0000313" key="5">
    <source>
        <dbReference type="Proteomes" id="UP001215280"/>
    </source>
</evidence>
<evidence type="ECO:0000256" key="2">
    <source>
        <dbReference type="SAM" id="MobiDB-lite"/>
    </source>
</evidence>
<dbReference type="Proteomes" id="UP001215280">
    <property type="component" value="Unassembled WGS sequence"/>
</dbReference>
<dbReference type="PROSITE" id="PS50103">
    <property type="entry name" value="ZF_C3H1"/>
    <property type="match status" value="1"/>
</dbReference>
<sequence length="434" mass="47421">MSGDGPESAPLYAPTGLNVQAEVISQCSAVVQQFRDGKFGRPVAFTKIMGIIPNASAEGGPGQQAAHAYLGIIDQVEKERVEAAKRGDGGDGGGRSRSRARSGSPNGGRGHSRSPSPNEGGRHRPRSPSPDEGGRHRSCSPNRGGRHHSRSASLVEGSNSKRQRLNDSMLPWVVKDFIVEATLSPELQKTRNQLIEFAKDPKYVLGSIRNSTRHIAFPDSEWLAIIKGDAVDLNKVIASQFSVSHEPHRAEPIGEGVQILFGSSTPTKSVSTQAEWLTAWAKAADAITFVFPHRRRELDAYRQYIIDLFISSAEHVHQRIILLDRKLRNEAAGRRDLLLSDCARFAHWERSFLNDNGAAYLESKPKAKDGGKGASSGSGGEKRKSEPCKRFNDDRCPASKNSCRYAHICLRCKRNHPVSKCDRPSALSESFGAT</sequence>
<comment type="caution">
    <text evidence="4">The sequence shown here is derived from an EMBL/GenBank/DDBJ whole genome shotgun (WGS) entry which is preliminary data.</text>
</comment>
<feature type="region of interest" description="Disordered" evidence="2">
    <location>
        <begin position="83"/>
        <end position="162"/>
    </location>
</feature>
<dbReference type="GO" id="GO:0008270">
    <property type="term" value="F:zinc ion binding"/>
    <property type="evidence" value="ECO:0007669"/>
    <property type="project" value="UniProtKB-KW"/>
</dbReference>
<keyword evidence="1" id="KW-0479">Metal-binding</keyword>
<feature type="compositionally biased region" description="Basic and acidic residues" evidence="2">
    <location>
        <begin position="380"/>
        <end position="397"/>
    </location>
</feature>
<keyword evidence="1" id="KW-0863">Zinc-finger</keyword>
<feature type="domain" description="C3H1-type" evidence="3">
    <location>
        <begin position="382"/>
        <end position="410"/>
    </location>
</feature>
<dbReference type="InterPro" id="IPR000571">
    <property type="entry name" value="Znf_CCCH"/>
</dbReference>
<keyword evidence="5" id="KW-1185">Reference proteome</keyword>
<dbReference type="EMBL" id="JARJLG010000093">
    <property type="protein sequence ID" value="KAJ7747653.1"/>
    <property type="molecule type" value="Genomic_DNA"/>
</dbReference>